<protein>
    <recommendedName>
        <fullName evidence="9">Reverse transcriptase domain-containing protein</fullName>
    </recommendedName>
</protein>
<dbReference type="EMBL" id="MRZV01002119">
    <property type="protein sequence ID" value="PIK34628.1"/>
    <property type="molecule type" value="Genomic_DNA"/>
</dbReference>
<organism evidence="10 11">
    <name type="scientific">Stichopus japonicus</name>
    <name type="common">Sea cucumber</name>
    <dbReference type="NCBI Taxonomy" id="307972"/>
    <lineage>
        <taxon>Eukaryota</taxon>
        <taxon>Metazoa</taxon>
        <taxon>Echinodermata</taxon>
        <taxon>Eleutherozoa</taxon>
        <taxon>Echinozoa</taxon>
        <taxon>Holothuroidea</taxon>
        <taxon>Aspidochirotacea</taxon>
        <taxon>Aspidochirotida</taxon>
        <taxon>Stichopodidae</taxon>
        <taxon>Apostichopus</taxon>
    </lineage>
</organism>
<dbReference type="CDD" id="cd01647">
    <property type="entry name" value="RT_LTR"/>
    <property type="match status" value="1"/>
</dbReference>
<evidence type="ECO:0000256" key="1">
    <source>
        <dbReference type="ARBA" id="ARBA00022670"/>
    </source>
</evidence>
<evidence type="ECO:0000256" key="7">
    <source>
        <dbReference type="ARBA" id="ARBA00022918"/>
    </source>
</evidence>
<dbReference type="GO" id="GO:0004519">
    <property type="term" value="F:endonuclease activity"/>
    <property type="evidence" value="ECO:0007669"/>
    <property type="project" value="UniProtKB-KW"/>
</dbReference>
<dbReference type="Gene3D" id="3.10.10.10">
    <property type="entry name" value="HIV Type 1 Reverse Transcriptase, subunit A, domain 1"/>
    <property type="match status" value="1"/>
</dbReference>
<evidence type="ECO:0000256" key="2">
    <source>
        <dbReference type="ARBA" id="ARBA00022679"/>
    </source>
</evidence>
<evidence type="ECO:0000259" key="9">
    <source>
        <dbReference type="Pfam" id="PF00078"/>
    </source>
</evidence>
<dbReference type="InterPro" id="IPR000477">
    <property type="entry name" value="RT_dom"/>
</dbReference>
<dbReference type="FunFam" id="3.10.10.10:FF:000007">
    <property type="entry name" value="Retrovirus-related Pol polyprotein from transposon 17.6-like Protein"/>
    <property type="match status" value="1"/>
</dbReference>
<dbReference type="Proteomes" id="UP000230750">
    <property type="component" value="Unassembled WGS sequence"/>
</dbReference>
<keyword evidence="4" id="KW-0540">Nuclease</keyword>
<dbReference type="PANTHER" id="PTHR24559:SF454">
    <property type="entry name" value="RIBONUCLEASE H"/>
    <property type="match status" value="1"/>
</dbReference>
<dbReference type="GO" id="GO:0006508">
    <property type="term" value="P:proteolysis"/>
    <property type="evidence" value="ECO:0007669"/>
    <property type="project" value="UniProtKB-KW"/>
</dbReference>
<accession>A0A2G8JFX2</accession>
<keyword evidence="3" id="KW-0548">Nucleotidyltransferase</keyword>
<gene>
    <name evidence="10" type="ORF">BSL78_28547</name>
</gene>
<reference evidence="10 11" key="1">
    <citation type="journal article" date="2017" name="PLoS Biol.">
        <title>The sea cucumber genome provides insights into morphological evolution and visceral regeneration.</title>
        <authorList>
            <person name="Zhang X."/>
            <person name="Sun L."/>
            <person name="Yuan J."/>
            <person name="Sun Y."/>
            <person name="Gao Y."/>
            <person name="Zhang L."/>
            <person name="Li S."/>
            <person name="Dai H."/>
            <person name="Hamel J.F."/>
            <person name="Liu C."/>
            <person name="Yu Y."/>
            <person name="Liu S."/>
            <person name="Lin W."/>
            <person name="Guo K."/>
            <person name="Jin S."/>
            <person name="Xu P."/>
            <person name="Storey K.B."/>
            <person name="Huan P."/>
            <person name="Zhang T."/>
            <person name="Zhou Y."/>
            <person name="Zhang J."/>
            <person name="Lin C."/>
            <person name="Li X."/>
            <person name="Xing L."/>
            <person name="Huo D."/>
            <person name="Sun M."/>
            <person name="Wang L."/>
            <person name="Mercier A."/>
            <person name="Li F."/>
            <person name="Yang H."/>
            <person name="Xiang J."/>
        </authorList>
    </citation>
    <scope>NUCLEOTIDE SEQUENCE [LARGE SCALE GENOMIC DNA]</scope>
    <source>
        <strain evidence="10">Shaxun</strain>
        <tissue evidence="10">Muscle</tissue>
    </source>
</reference>
<keyword evidence="7" id="KW-0695">RNA-directed DNA polymerase</keyword>
<dbReference type="Pfam" id="PF00078">
    <property type="entry name" value="RVT_1"/>
    <property type="match status" value="1"/>
</dbReference>
<feature type="region of interest" description="Disordered" evidence="8">
    <location>
        <begin position="247"/>
        <end position="276"/>
    </location>
</feature>
<keyword evidence="1" id="KW-0645">Protease</keyword>
<dbReference type="InterPro" id="IPR053134">
    <property type="entry name" value="RNA-dir_DNA_polymerase"/>
</dbReference>
<sequence>MFASPKSDERFKTLLAEFPDLIRQSFTESPVKHNVRHHIKTNGPPVVARARTGTRQLKIARQEFDHMLQLGIIRQSDSNWASPLHMVPKKSGDWRPCGDYRGLNNVTVPDQYPIPHIHDFSSSLNGAKIFSKIDLVRAYHQIPVEPSDVGKTAITTPFGLFEFIRMPFGLRNAAQTFQRFIDEVTRGLPFCYAYIDDLLIASASVEEHEHHFGNFSPSSTIRSCHQSRQMHLWRKCAQFSWPPCRPTESDHSRKSSSSQDFPVQQRYGNYGNISDW</sequence>
<dbReference type="InterPro" id="IPR043502">
    <property type="entry name" value="DNA/RNA_pol_sf"/>
</dbReference>
<evidence type="ECO:0000256" key="4">
    <source>
        <dbReference type="ARBA" id="ARBA00022722"/>
    </source>
</evidence>
<evidence type="ECO:0000313" key="11">
    <source>
        <dbReference type="Proteomes" id="UP000230750"/>
    </source>
</evidence>
<keyword evidence="11" id="KW-1185">Reference proteome</keyword>
<keyword evidence="6" id="KW-0378">Hydrolase</keyword>
<keyword evidence="2" id="KW-0808">Transferase</keyword>
<dbReference type="InterPro" id="IPR043128">
    <property type="entry name" value="Rev_trsase/Diguanyl_cyclase"/>
</dbReference>
<dbReference type="GO" id="GO:0008233">
    <property type="term" value="F:peptidase activity"/>
    <property type="evidence" value="ECO:0007669"/>
    <property type="project" value="UniProtKB-KW"/>
</dbReference>
<comment type="caution">
    <text evidence="10">The sequence shown here is derived from an EMBL/GenBank/DDBJ whole genome shotgun (WGS) entry which is preliminary data.</text>
</comment>
<evidence type="ECO:0000256" key="5">
    <source>
        <dbReference type="ARBA" id="ARBA00022759"/>
    </source>
</evidence>
<dbReference type="AlphaFoldDB" id="A0A2G8JFX2"/>
<dbReference type="SUPFAM" id="SSF56672">
    <property type="entry name" value="DNA/RNA polymerases"/>
    <property type="match status" value="1"/>
</dbReference>
<dbReference type="PANTHER" id="PTHR24559">
    <property type="entry name" value="TRANSPOSON TY3-I GAG-POL POLYPROTEIN"/>
    <property type="match status" value="1"/>
</dbReference>
<proteinExistence type="predicted"/>
<keyword evidence="5" id="KW-0255">Endonuclease</keyword>
<dbReference type="Gene3D" id="3.30.70.270">
    <property type="match status" value="1"/>
</dbReference>
<name>A0A2G8JFX2_STIJA</name>
<evidence type="ECO:0000256" key="3">
    <source>
        <dbReference type="ARBA" id="ARBA00022695"/>
    </source>
</evidence>
<dbReference type="OrthoDB" id="6932368at2759"/>
<evidence type="ECO:0000256" key="8">
    <source>
        <dbReference type="SAM" id="MobiDB-lite"/>
    </source>
</evidence>
<dbReference type="GO" id="GO:0003964">
    <property type="term" value="F:RNA-directed DNA polymerase activity"/>
    <property type="evidence" value="ECO:0007669"/>
    <property type="project" value="UniProtKB-KW"/>
</dbReference>
<evidence type="ECO:0000256" key="6">
    <source>
        <dbReference type="ARBA" id="ARBA00022801"/>
    </source>
</evidence>
<feature type="domain" description="Reverse transcriptase" evidence="9">
    <location>
        <begin position="87"/>
        <end position="212"/>
    </location>
</feature>
<evidence type="ECO:0000313" key="10">
    <source>
        <dbReference type="EMBL" id="PIK34628.1"/>
    </source>
</evidence>